<evidence type="ECO:0000256" key="2">
    <source>
        <dbReference type="ARBA" id="ARBA00022670"/>
    </source>
</evidence>
<dbReference type="FunFam" id="2.40.70.10:FF:000027">
    <property type="entry name" value="Aspartic proteinase Asp1 isoform A"/>
    <property type="match status" value="1"/>
</dbReference>
<reference evidence="14 15" key="1">
    <citation type="journal article" date="2023" name="Life. Sci Alliance">
        <title>Evolutionary insights into 3D genome organization and epigenetic landscape of Vigna mungo.</title>
        <authorList>
            <person name="Junaid A."/>
            <person name="Singh B."/>
            <person name="Bhatia S."/>
        </authorList>
    </citation>
    <scope>NUCLEOTIDE SEQUENCE [LARGE SCALE GENOMIC DNA]</scope>
    <source>
        <strain evidence="14">Urdbean</strain>
    </source>
</reference>
<dbReference type="AlphaFoldDB" id="A0AAQ3P6K4"/>
<proteinExistence type="inferred from homology"/>
<evidence type="ECO:0000256" key="4">
    <source>
        <dbReference type="ARBA" id="ARBA00022737"/>
    </source>
</evidence>
<evidence type="ECO:0000256" key="12">
    <source>
        <dbReference type="SAM" id="SignalP"/>
    </source>
</evidence>
<comment type="similarity">
    <text evidence="1 10">Belongs to the peptidase A1 family.</text>
</comment>
<protein>
    <recommendedName>
        <fullName evidence="7">Aspartic proteinase Asp1</fullName>
    </recommendedName>
    <alternativeName>
        <fullName evidence="8">Nucellin-like protein</fullName>
    </alternativeName>
</protein>
<evidence type="ECO:0000313" key="15">
    <source>
        <dbReference type="Proteomes" id="UP001374535"/>
    </source>
</evidence>
<dbReference type="Proteomes" id="UP001374535">
    <property type="component" value="Chromosome 2"/>
</dbReference>
<feature type="region of interest" description="Disordered" evidence="11">
    <location>
        <begin position="24"/>
        <end position="54"/>
    </location>
</feature>
<evidence type="ECO:0000259" key="13">
    <source>
        <dbReference type="PROSITE" id="PS51767"/>
    </source>
</evidence>
<feature type="active site" evidence="9">
    <location>
        <position position="99"/>
    </location>
</feature>
<dbReference type="GO" id="GO:0004190">
    <property type="term" value="F:aspartic-type endopeptidase activity"/>
    <property type="evidence" value="ECO:0007669"/>
    <property type="project" value="UniProtKB-KW"/>
</dbReference>
<dbReference type="PRINTS" id="PR00792">
    <property type="entry name" value="PEPSIN"/>
</dbReference>
<dbReference type="PANTHER" id="PTHR13683:SF800">
    <property type="entry name" value="EUKARYOTIC ASPARTYL PROTEASE FAMILY PROTEIN"/>
    <property type="match status" value="1"/>
</dbReference>
<evidence type="ECO:0000256" key="3">
    <source>
        <dbReference type="ARBA" id="ARBA00022729"/>
    </source>
</evidence>
<keyword evidence="6 10" id="KW-0378">Hydrolase</keyword>
<evidence type="ECO:0000256" key="6">
    <source>
        <dbReference type="ARBA" id="ARBA00022801"/>
    </source>
</evidence>
<evidence type="ECO:0000256" key="5">
    <source>
        <dbReference type="ARBA" id="ARBA00022750"/>
    </source>
</evidence>
<keyword evidence="2 10" id="KW-0645">Protease</keyword>
<dbReference type="InterPro" id="IPR033121">
    <property type="entry name" value="PEPTIDASE_A1"/>
</dbReference>
<evidence type="ECO:0000256" key="1">
    <source>
        <dbReference type="ARBA" id="ARBA00007447"/>
    </source>
</evidence>
<evidence type="ECO:0000256" key="10">
    <source>
        <dbReference type="RuleBase" id="RU000454"/>
    </source>
</evidence>
<dbReference type="PANTHER" id="PTHR13683">
    <property type="entry name" value="ASPARTYL PROTEASES"/>
    <property type="match status" value="1"/>
</dbReference>
<organism evidence="14 15">
    <name type="scientific">Vigna mungo</name>
    <name type="common">Black gram</name>
    <name type="synonym">Phaseolus mungo</name>
    <dbReference type="NCBI Taxonomy" id="3915"/>
    <lineage>
        <taxon>Eukaryota</taxon>
        <taxon>Viridiplantae</taxon>
        <taxon>Streptophyta</taxon>
        <taxon>Embryophyta</taxon>
        <taxon>Tracheophyta</taxon>
        <taxon>Spermatophyta</taxon>
        <taxon>Magnoliopsida</taxon>
        <taxon>eudicotyledons</taxon>
        <taxon>Gunneridae</taxon>
        <taxon>Pentapetalae</taxon>
        <taxon>rosids</taxon>
        <taxon>fabids</taxon>
        <taxon>Fabales</taxon>
        <taxon>Fabaceae</taxon>
        <taxon>Papilionoideae</taxon>
        <taxon>50 kb inversion clade</taxon>
        <taxon>NPAAA clade</taxon>
        <taxon>indigoferoid/millettioid clade</taxon>
        <taxon>Phaseoleae</taxon>
        <taxon>Vigna</taxon>
    </lineage>
</organism>
<dbReference type="SUPFAM" id="SSF50630">
    <property type="entry name" value="Acid proteases"/>
    <property type="match status" value="1"/>
</dbReference>
<name>A0AAQ3P6K4_VIGMU</name>
<keyword evidence="4" id="KW-0677">Repeat</keyword>
<gene>
    <name evidence="14" type="ORF">V8G54_008090</name>
</gene>
<dbReference type="FunFam" id="2.40.70.10:FF:000015">
    <property type="entry name" value="Aspartyl protease family protein"/>
    <property type="match status" value="1"/>
</dbReference>
<feature type="active site" evidence="9">
    <location>
        <position position="296"/>
    </location>
</feature>
<feature type="chain" id="PRO_5042868438" description="Aspartic proteinase Asp1" evidence="12">
    <location>
        <begin position="22"/>
        <end position="479"/>
    </location>
</feature>
<evidence type="ECO:0000256" key="7">
    <source>
        <dbReference type="ARBA" id="ARBA00068871"/>
    </source>
</evidence>
<feature type="compositionally biased region" description="Low complexity" evidence="11">
    <location>
        <begin position="31"/>
        <end position="54"/>
    </location>
</feature>
<dbReference type="Pfam" id="PF14541">
    <property type="entry name" value="TAXi_C"/>
    <property type="match status" value="1"/>
</dbReference>
<dbReference type="Gene3D" id="2.40.70.10">
    <property type="entry name" value="Acid Proteases"/>
    <property type="match status" value="2"/>
</dbReference>
<evidence type="ECO:0000256" key="8">
    <source>
        <dbReference type="ARBA" id="ARBA00077656"/>
    </source>
</evidence>
<keyword evidence="3 12" id="KW-0732">Signal</keyword>
<dbReference type="InterPro" id="IPR021109">
    <property type="entry name" value="Peptidase_aspartic_dom_sf"/>
</dbReference>
<evidence type="ECO:0000256" key="11">
    <source>
        <dbReference type="SAM" id="MobiDB-lite"/>
    </source>
</evidence>
<dbReference type="InterPro" id="IPR001969">
    <property type="entry name" value="Aspartic_peptidase_AS"/>
</dbReference>
<evidence type="ECO:0000313" key="14">
    <source>
        <dbReference type="EMBL" id="WVZ20768.1"/>
    </source>
</evidence>
<sequence>MKSAYWRLLLLLLFFTSSTSSAWFGTKHKSSGASSSSSGRFRSDEASSSSSSSSPFLLNRFRSGSAVVFPVHGNVYPVGFYNVTLNIGQPPRPYFLDIDTGSDLTWLQCDAPCSRCSQTPHPLYRPSNDLVPCRHALCASLHHNDNYDCEVPHQCDYEVEYADHYSSLGVLLHDVYTLNFTNGVQLKVRMALGCGYDQIFPDPSHHPLDGMLGLGRGKTSLTSQLNSQGLVRNVVGHCLSAQGGGYIFFGEVYDSSRLTWTPMSSRDYKHYSAAGAAELLFGGKRTGVGNLHAIFDTGSSYTYFNSNAYQLLISLLRKESGGKPLKEAHGDQTLPLCWHGKRPFKSIYEVRKYFKPITLSFNSNGRSKAQFEIPPEGYLIISNTGNVCLGILNGSEVGMGDLNLIGDISMLNKVMVFDNDKQLIGWTSADCDRVPKSRDPNSKFPDLSRRKNKNSYYKCSSVRHTLSLAAHVVTVVVVR</sequence>
<dbReference type="Pfam" id="PF14543">
    <property type="entry name" value="TAXi_N"/>
    <property type="match status" value="1"/>
</dbReference>
<dbReference type="PROSITE" id="PS51767">
    <property type="entry name" value="PEPTIDASE_A1"/>
    <property type="match status" value="1"/>
</dbReference>
<dbReference type="InterPro" id="IPR032861">
    <property type="entry name" value="TAXi_N"/>
</dbReference>
<dbReference type="EMBL" id="CP144699">
    <property type="protein sequence ID" value="WVZ20768.1"/>
    <property type="molecule type" value="Genomic_DNA"/>
</dbReference>
<feature type="domain" description="Peptidase A1" evidence="13">
    <location>
        <begin position="81"/>
        <end position="427"/>
    </location>
</feature>
<keyword evidence="5 10" id="KW-0064">Aspartyl protease</keyword>
<dbReference type="GO" id="GO:0006508">
    <property type="term" value="P:proteolysis"/>
    <property type="evidence" value="ECO:0007669"/>
    <property type="project" value="UniProtKB-KW"/>
</dbReference>
<keyword evidence="15" id="KW-1185">Reference proteome</keyword>
<dbReference type="PROSITE" id="PS00141">
    <property type="entry name" value="ASP_PROTEASE"/>
    <property type="match status" value="1"/>
</dbReference>
<evidence type="ECO:0000256" key="9">
    <source>
        <dbReference type="PIRSR" id="PIRSR601461-1"/>
    </source>
</evidence>
<dbReference type="InterPro" id="IPR001461">
    <property type="entry name" value="Aspartic_peptidase_A1"/>
</dbReference>
<feature type="signal peptide" evidence="12">
    <location>
        <begin position="1"/>
        <end position="21"/>
    </location>
</feature>
<accession>A0AAQ3P6K4</accession>
<dbReference type="InterPro" id="IPR032799">
    <property type="entry name" value="TAXi_C"/>
</dbReference>